<dbReference type="AlphaFoldDB" id="A0AAV3YGN5"/>
<dbReference type="InterPro" id="IPR052942">
    <property type="entry name" value="LPS_cholinephosphotransferase"/>
</dbReference>
<evidence type="ECO:0000259" key="3">
    <source>
        <dbReference type="Pfam" id="PF04991"/>
    </source>
</evidence>
<organism evidence="4 5">
    <name type="scientific">Plakobranchus ocellatus</name>
    <dbReference type="NCBI Taxonomy" id="259542"/>
    <lineage>
        <taxon>Eukaryota</taxon>
        <taxon>Metazoa</taxon>
        <taxon>Spiralia</taxon>
        <taxon>Lophotrochozoa</taxon>
        <taxon>Mollusca</taxon>
        <taxon>Gastropoda</taxon>
        <taxon>Heterobranchia</taxon>
        <taxon>Euthyneura</taxon>
        <taxon>Panpulmonata</taxon>
        <taxon>Sacoglossa</taxon>
        <taxon>Placobranchoidea</taxon>
        <taxon>Plakobranchidae</taxon>
        <taxon>Plakobranchus</taxon>
    </lineage>
</organism>
<comment type="caution">
    <text evidence="4">The sequence shown here is derived from an EMBL/GenBank/DDBJ whole genome shotgun (WGS) entry which is preliminary data.</text>
</comment>
<name>A0AAV3YGN5_9GAST</name>
<keyword evidence="2" id="KW-0812">Transmembrane</keyword>
<keyword evidence="5" id="KW-1185">Reference proteome</keyword>
<feature type="compositionally biased region" description="Polar residues" evidence="1">
    <location>
        <begin position="230"/>
        <end position="243"/>
    </location>
</feature>
<accession>A0AAV3YGN5</accession>
<evidence type="ECO:0000256" key="2">
    <source>
        <dbReference type="SAM" id="Phobius"/>
    </source>
</evidence>
<evidence type="ECO:0000256" key="1">
    <source>
        <dbReference type="SAM" id="MobiDB-lite"/>
    </source>
</evidence>
<proteinExistence type="predicted"/>
<evidence type="ECO:0000313" key="5">
    <source>
        <dbReference type="Proteomes" id="UP000735302"/>
    </source>
</evidence>
<protein>
    <submittedName>
        <fullName evidence="4">Lipopolysaccharide cholinephosphotransferase licd</fullName>
    </submittedName>
</protein>
<feature type="transmembrane region" description="Helical" evidence="2">
    <location>
        <begin position="16"/>
        <end position="34"/>
    </location>
</feature>
<keyword evidence="2" id="KW-1133">Transmembrane helix</keyword>
<sequence length="393" mass="44803">MQQLHNVFKLCPRRRISWPLLVSTLCFPFLLLMIPSTRNIMLIRILPRLMRDVSSWDLVRMHLGSSSFVPSNITAHVSSCSTVKYVRSSDITVRTPFDAVGDGSWWPDALKLKNKTLRNTVHQAFMPVITIEEKREMLVTLQVLSEALQAAGVEFFLVGGALLGAHRHRGLIPWDDDVDVGVDILAWDMVRYTLGCIPGFQLKASERAHWKFFQIDSSKSLKHSKLRSQAPLSSQVTPSTYRPTSHPPKNMLKTSSNGITALFLHSESPNASLRLQKDFFVKSVQLPSQKPNKGFPFVDIFLYAKDERYVWAATPYLLESVLFRREDVFPLSQTSFEGLQLPVPRRTSAIVQSSFNIRMCESPSMSHRLHVAQRVSRIPCSELTYLYKMFHLN</sequence>
<dbReference type="EMBL" id="BLXT01000976">
    <property type="protein sequence ID" value="GFN82168.1"/>
    <property type="molecule type" value="Genomic_DNA"/>
</dbReference>
<dbReference type="PANTHER" id="PTHR43404:SF1">
    <property type="entry name" value="MNN4P"/>
    <property type="match status" value="1"/>
</dbReference>
<feature type="domain" description="LicD/FKTN/FKRP nucleotidyltransferase" evidence="3">
    <location>
        <begin position="150"/>
        <end position="182"/>
    </location>
</feature>
<dbReference type="PANTHER" id="PTHR43404">
    <property type="entry name" value="LIPOPOLYSACCHARIDE CHOLINEPHOSPHOTRANSFERASE LICD"/>
    <property type="match status" value="1"/>
</dbReference>
<dbReference type="GO" id="GO:0009100">
    <property type="term" value="P:glycoprotein metabolic process"/>
    <property type="evidence" value="ECO:0007669"/>
    <property type="project" value="UniProtKB-ARBA"/>
</dbReference>
<dbReference type="Pfam" id="PF04991">
    <property type="entry name" value="LicD"/>
    <property type="match status" value="1"/>
</dbReference>
<dbReference type="InterPro" id="IPR007074">
    <property type="entry name" value="LicD/FKTN/FKRP_NTP_transf"/>
</dbReference>
<gene>
    <name evidence="4" type="ORF">PoB_000867400</name>
</gene>
<feature type="region of interest" description="Disordered" evidence="1">
    <location>
        <begin position="224"/>
        <end position="250"/>
    </location>
</feature>
<dbReference type="Proteomes" id="UP000735302">
    <property type="component" value="Unassembled WGS sequence"/>
</dbReference>
<reference evidence="4 5" key="1">
    <citation type="journal article" date="2021" name="Elife">
        <title>Chloroplast acquisition without the gene transfer in kleptoplastic sea slugs, Plakobranchus ocellatus.</title>
        <authorList>
            <person name="Maeda T."/>
            <person name="Takahashi S."/>
            <person name="Yoshida T."/>
            <person name="Shimamura S."/>
            <person name="Takaki Y."/>
            <person name="Nagai Y."/>
            <person name="Toyoda A."/>
            <person name="Suzuki Y."/>
            <person name="Arimoto A."/>
            <person name="Ishii H."/>
            <person name="Satoh N."/>
            <person name="Nishiyama T."/>
            <person name="Hasebe M."/>
            <person name="Maruyama T."/>
            <person name="Minagawa J."/>
            <person name="Obokata J."/>
            <person name="Shigenobu S."/>
        </authorList>
    </citation>
    <scope>NUCLEOTIDE SEQUENCE [LARGE SCALE GENOMIC DNA]</scope>
</reference>
<keyword evidence="2" id="KW-0472">Membrane</keyword>
<evidence type="ECO:0000313" key="4">
    <source>
        <dbReference type="EMBL" id="GFN82168.1"/>
    </source>
</evidence>